<dbReference type="PANTHER" id="PTHR40265:SF1">
    <property type="entry name" value="GLYOXALASE-LIKE DOMAIN-CONTAINING PROTEIN"/>
    <property type="match status" value="1"/>
</dbReference>
<reference evidence="3 4" key="1">
    <citation type="journal article" date="2016" name="Mol. Biol. Evol.">
        <title>Comparative Genomics of Early-Diverging Mushroom-Forming Fungi Provides Insights into the Origins of Lignocellulose Decay Capabilities.</title>
        <authorList>
            <person name="Nagy L.G."/>
            <person name="Riley R."/>
            <person name="Tritt A."/>
            <person name="Adam C."/>
            <person name="Daum C."/>
            <person name="Floudas D."/>
            <person name="Sun H."/>
            <person name="Yadav J.S."/>
            <person name="Pangilinan J."/>
            <person name="Larsson K.H."/>
            <person name="Matsuura K."/>
            <person name="Barry K."/>
            <person name="Labutti K."/>
            <person name="Kuo R."/>
            <person name="Ohm R.A."/>
            <person name="Bhattacharya S.S."/>
            <person name="Shirouzu T."/>
            <person name="Yoshinaga Y."/>
            <person name="Martin F.M."/>
            <person name="Grigoriev I.V."/>
            <person name="Hibbett D.S."/>
        </authorList>
    </citation>
    <scope>NUCLEOTIDE SEQUENCE [LARGE SCALE GENOMIC DNA]</scope>
    <source>
        <strain evidence="3 4">HHB9708</strain>
    </source>
</reference>
<evidence type="ECO:0000256" key="1">
    <source>
        <dbReference type="SAM" id="MobiDB-lite"/>
    </source>
</evidence>
<dbReference type="OrthoDB" id="408973at2759"/>
<dbReference type="AlphaFoldDB" id="A0A165ADP2"/>
<dbReference type="InterPro" id="IPR029068">
    <property type="entry name" value="Glyas_Bleomycin-R_OHBP_Dase"/>
</dbReference>
<dbReference type="InterPro" id="IPR025870">
    <property type="entry name" value="Glyoxalase-like_dom"/>
</dbReference>
<feature type="compositionally biased region" description="Gly residues" evidence="1">
    <location>
        <begin position="130"/>
        <end position="152"/>
    </location>
</feature>
<gene>
    <name evidence="3" type="ORF">SISNIDRAFT_480441</name>
</gene>
<sequence>MSSVSAAVSVGGSAPIQTDILDHIVFLSPPGTLSSTIQKFTELGFNVLKGGKHADNLTSNALIILSSKVYIELIAFDHPLDSPNYPPNSPERQKRENHRWAHTRVEEGWIDFANLGTDEGVWKVVNERFGGGGADDGNGGKGGGKGGEGGGLYAEPVDGGRVTTEGKVLKWRVTPPVISPDEIGRIKKVELPFFCEDITPREWRVPASEENVTHPSKVLAVSHLRYIASEETFDSTLVKFTAIIGTPPSLSSSSSSSSSEFQNQTEAQTETQPDSESQKSKATKEAKEASWSLNSPLFHEYGTTLHLSTPRTPAEEKRATGLYEVGFWTEGGEEERVVEGGSYRISWKGIT</sequence>
<dbReference type="PANTHER" id="PTHR40265">
    <property type="entry name" value="BLL2707 PROTEIN"/>
    <property type="match status" value="1"/>
</dbReference>
<dbReference type="Gene3D" id="3.10.180.10">
    <property type="entry name" value="2,3-Dihydroxybiphenyl 1,2-Dioxygenase, domain 1"/>
    <property type="match status" value="1"/>
</dbReference>
<name>A0A165ADP2_9AGAM</name>
<feature type="region of interest" description="Disordered" evidence="1">
    <location>
        <begin position="248"/>
        <end position="286"/>
    </location>
</feature>
<dbReference type="Proteomes" id="UP000076722">
    <property type="component" value="Unassembled WGS sequence"/>
</dbReference>
<evidence type="ECO:0000259" key="2">
    <source>
        <dbReference type="Pfam" id="PF13468"/>
    </source>
</evidence>
<keyword evidence="4" id="KW-1185">Reference proteome</keyword>
<feature type="domain" description="Glyoxalase-like" evidence="2">
    <location>
        <begin position="21"/>
        <end position="231"/>
    </location>
</feature>
<protein>
    <recommendedName>
        <fullName evidence="2">Glyoxalase-like domain-containing protein</fullName>
    </recommendedName>
</protein>
<feature type="compositionally biased region" description="Polar residues" evidence="1">
    <location>
        <begin position="260"/>
        <end position="274"/>
    </location>
</feature>
<evidence type="ECO:0000313" key="4">
    <source>
        <dbReference type="Proteomes" id="UP000076722"/>
    </source>
</evidence>
<evidence type="ECO:0000313" key="3">
    <source>
        <dbReference type="EMBL" id="KZS98840.1"/>
    </source>
</evidence>
<feature type="region of interest" description="Disordered" evidence="1">
    <location>
        <begin position="130"/>
        <end position="158"/>
    </location>
</feature>
<organism evidence="3 4">
    <name type="scientific">Sistotremastrum niveocremeum HHB9708</name>
    <dbReference type="NCBI Taxonomy" id="1314777"/>
    <lineage>
        <taxon>Eukaryota</taxon>
        <taxon>Fungi</taxon>
        <taxon>Dikarya</taxon>
        <taxon>Basidiomycota</taxon>
        <taxon>Agaricomycotina</taxon>
        <taxon>Agaricomycetes</taxon>
        <taxon>Sistotremastrales</taxon>
        <taxon>Sistotremastraceae</taxon>
        <taxon>Sertulicium</taxon>
        <taxon>Sertulicium niveocremeum</taxon>
    </lineage>
</organism>
<dbReference type="EMBL" id="KV419394">
    <property type="protein sequence ID" value="KZS98840.1"/>
    <property type="molecule type" value="Genomic_DNA"/>
</dbReference>
<proteinExistence type="predicted"/>
<feature type="compositionally biased region" description="Basic and acidic residues" evidence="1">
    <location>
        <begin position="276"/>
        <end position="286"/>
    </location>
</feature>
<accession>A0A165ADP2</accession>
<feature type="compositionally biased region" description="Low complexity" evidence="1">
    <location>
        <begin position="249"/>
        <end position="259"/>
    </location>
</feature>
<dbReference type="Pfam" id="PF13468">
    <property type="entry name" value="Glyoxalase_3"/>
    <property type="match status" value="1"/>
</dbReference>